<dbReference type="GeneID" id="68665259"/>
<protein>
    <submittedName>
        <fullName evidence="1">Uncharacterized protein</fullName>
    </submittedName>
</protein>
<dbReference type="RefSeq" id="YP_010218792.1">
    <property type="nucleotide sequence ID" value="NC_058917.1"/>
</dbReference>
<evidence type="ECO:0000313" key="1">
    <source>
        <dbReference type="EMBL" id="UBU98599.1"/>
    </source>
</evidence>
<proteinExistence type="predicted"/>
<organism evidence="1">
    <name type="scientific">Morchella brunnea</name>
    <dbReference type="NCBI Taxonomy" id="1174671"/>
    <lineage>
        <taxon>Eukaryota</taxon>
        <taxon>Fungi</taxon>
        <taxon>Dikarya</taxon>
        <taxon>Ascomycota</taxon>
        <taxon>Pezizomycotina</taxon>
        <taxon>Pezizomycetes</taxon>
        <taxon>Pezizales</taxon>
        <taxon>Morchellaceae</taxon>
        <taxon>Morchella</taxon>
    </lineage>
</organism>
<dbReference type="AlphaFoldDB" id="A0A8K1MEW5"/>
<name>A0A8K1MEW5_9PEZI</name>
<reference evidence="1" key="1">
    <citation type="submission" date="2021-01" db="EMBL/GenBank/DDBJ databases">
        <authorList>
            <person name="Sun H.-H."/>
            <person name="Zhang S."/>
            <person name="Zhang Y.-J."/>
        </authorList>
    </citation>
    <scope>NUCLEOTIDE SEQUENCE</scope>
    <source>
        <strain evidence="1">CMM1</strain>
    </source>
</reference>
<gene>
    <name evidence="1" type="primary">orf105C</name>
</gene>
<sequence>MILPPKPNSRGGALRAPPRICISSAKPRSILSYIKINFIFRYDKRTISFCKTYKSFYESLAGPAATSVAARPAGATLWHPVKFLPSIVTSFDDRGYAPRYARRRR</sequence>
<accession>A0A8K1MEW5</accession>
<keyword evidence="1" id="KW-0496">Mitochondrion</keyword>
<geneLocation type="mitochondrion" evidence="1"/>
<dbReference type="EMBL" id="MW538937">
    <property type="protein sequence ID" value="UBU98599.1"/>
    <property type="molecule type" value="Genomic_DNA"/>
</dbReference>